<dbReference type="EMBL" id="BARV01001812">
    <property type="protein sequence ID" value="GAI00382.1"/>
    <property type="molecule type" value="Genomic_DNA"/>
</dbReference>
<comment type="caution">
    <text evidence="2">The sequence shown here is derived from an EMBL/GenBank/DDBJ whole genome shotgun (WGS) entry which is preliminary data.</text>
</comment>
<name>X1K031_9ZZZZ</name>
<feature type="non-terminal residue" evidence="2">
    <location>
        <position position="1"/>
    </location>
</feature>
<gene>
    <name evidence="2" type="ORF">S06H3_05004</name>
</gene>
<evidence type="ECO:0000313" key="2">
    <source>
        <dbReference type="EMBL" id="GAI00382.1"/>
    </source>
</evidence>
<evidence type="ECO:0000256" key="1">
    <source>
        <dbReference type="SAM" id="MobiDB-lite"/>
    </source>
</evidence>
<sequence>IAINPQLREDIANWFKGQGNYGDGGDSNGNNGSGGTEDFGVLSPIEVREHPNNYLDKEITIEGYYGGPGPFEVYVGKYVGVIAEKYPSEDTTGIVGVVTSGVDIELIEGGKYRFKGRLTQTKFAVPEYLHQLTPVTLIAFEAEPA</sequence>
<protein>
    <submittedName>
        <fullName evidence="2">Uncharacterized protein</fullName>
    </submittedName>
</protein>
<feature type="compositionally biased region" description="Gly residues" evidence="1">
    <location>
        <begin position="19"/>
        <end position="37"/>
    </location>
</feature>
<proteinExistence type="predicted"/>
<reference evidence="2" key="1">
    <citation type="journal article" date="2014" name="Front. Microbiol.">
        <title>High frequency of phylogenetically diverse reductive dehalogenase-homologous genes in deep subseafloor sedimentary metagenomes.</title>
        <authorList>
            <person name="Kawai M."/>
            <person name="Futagami T."/>
            <person name="Toyoda A."/>
            <person name="Takaki Y."/>
            <person name="Nishi S."/>
            <person name="Hori S."/>
            <person name="Arai W."/>
            <person name="Tsubouchi T."/>
            <person name="Morono Y."/>
            <person name="Uchiyama I."/>
            <person name="Ito T."/>
            <person name="Fujiyama A."/>
            <person name="Inagaki F."/>
            <person name="Takami H."/>
        </authorList>
    </citation>
    <scope>NUCLEOTIDE SEQUENCE</scope>
    <source>
        <strain evidence="2">Expedition CK06-06</strain>
    </source>
</reference>
<feature type="region of interest" description="Disordered" evidence="1">
    <location>
        <begin position="18"/>
        <end position="38"/>
    </location>
</feature>
<dbReference type="AlphaFoldDB" id="X1K031"/>
<accession>X1K031</accession>
<organism evidence="2">
    <name type="scientific">marine sediment metagenome</name>
    <dbReference type="NCBI Taxonomy" id="412755"/>
    <lineage>
        <taxon>unclassified sequences</taxon>
        <taxon>metagenomes</taxon>
        <taxon>ecological metagenomes</taxon>
    </lineage>
</organism>